<dbReference type="HOGENOM" id="CLU_3095725_0_0_10"/>
<dbReference type="Proteomes" id="UP000016496">
    <property type="component" value="Unassembled WGS sequence"/>
</dbReference>
<evidence type="ECO:0000313" key="3">
    <source>
        <dbReference type="Proteomes" id="UP000016496"/>
    </source>
</evidence>
<gene>
    <name evidence="2" type="ORF">HMPREF1981_02101</name>
</gene>
<dbReference type="AlphaFoldDB" id="U2C328"/>
<sequence length="51" mass="5336">MKTVKQLRCCPKLSSPLLLPHNMSCTHTPDAGISGEVKGNKGISGNATDQA</sequence>
<evidence type="ECO:0000256" key="1">
    <source>
        <dbReference type="SAM" id="MobiDB-lite"/>
    </source>
</evidence>
<name>U2C328_9BACE</name>
<reference evidence="2 3" key="1">
    <citation type="submission" date="2013-08" db="EMBL/GenBank/DDBJ databases">
        <authorList>
            <person name="Weinstock G."/>
            <person name="Sodergren E."/>
            <person name="Wylie T."/>
            <person name="Fulton L."/>
            <person name="Fulton R."/>
            <person name="Fronick C."/>
            <person name="O'Laughlin M."/>
            <person name="Godfrey J."/>
            <person name="Miner T."/>
            <person name="Herter B."/>
            <person name="Appelbaum E."/>
            <person name="Cordes M."/>
            <person name="Lek S."/>
            <person name="Wollam A."/>
            <person name="Pepin K.H."/>
            <person name="Palsikar V.B."/>
            <person name="Mitreva M."/>
            <person name="Wilson R.K."/>
        </authorList>
    </citation>
    <scope>NUCLEOTIDE SEQUENCE [LARGE SCALE GENOMIC DNA]</scope>
    <source>
        <strain evidence="2 3">F0041</strain>
    </source>
</reference>
<proteinExistence type="predicted"/>
<evidence type="ECO:0000313" key="2">
    <source>
        <dbReference type="EMBL" id="ERI84859.1"/>
    </source>
</evidence>
<dbReference type="EMBL" id="AWSV01000112">
    <property type="protein sequence ID" value="ERI84859.1"/>
    <property type="molecule type" value="Genomic_DNA"/>
</dbReference>
<organism evidence="2 3">
    <name type="scientific">Bacteroides pyogenes F0041</name>
    <dbReference type="NCBI Taxonomy" id="1321819"/>
    <lineage>
        <taxon>Bacteria</taxon>
        <taxon>Pseudomonadati</taxon>
        <taxon>Bacteroidota</taxon>
        <taxon>Bacteroidia</taxon>
        <taxon>Bacteroidales</taxon>
        <taxon>Bacteroidaceae</taxon>
        <taxon>Bacteroides</taxon>
    </lineage>
</organism>
<dbReference type="PATRIC" id="fig|1321819.3.peg.1936"/>
<accession>U2C328</accession>
<comment type="caution">
    <text evidence="2">The sequence shown here is derived from an EMBL/GenBank/DDBJ whole genome shotgun (WGS) entry which is preliminary data.</text>
</comment>
<feature type="region of interest" description="Disordered" evidence="1">
    <location>
        <begin position="29"/>
        <end position="51"/>
    </location>
</feature>
<protein>
    <submittedName>
        <fullName evidence="2">Uncharacterized protein</fullName>
    </submittedName>
</protein>